<keyword evidence="3" id="KW-1185">Reference proteome</keyword>
<proteinExistence type="predicted"/>
<sequence>ATCTAEKGTCLGTPYDDSSKCAVPSVQNPPVDKDVELDNVIFRIREGKYDNEGEKAREDCPGKERGANMEFHKSQKQNDVLANLYMDKHADGSQLESGKERDMEWQKNVYALESISGQKKGTSMRENSRSERELIPRDDSSKFDSRSSEFALDHVNRSAVKRVHATNVHKVTTTTRVVTNRGCRPGEDKEVKEGCSRHYEPNCCKCGDCSQAIDMHTSGDKSRKRREPVEKVTDNKVDFNKNNKHILIEDGRDVPAAYTSKYKHRGRTQLDRTEESVGRNDRKRSRSHSPKRRWTDHRDSHPGTNNRHRYESWSHDNSSRNDHDDRWNS</sequence>
<feature type="compositionally biased region" description="Basic residues" evidence="1">
    <location>
        <begin position="281"/>
        <end position="295"/>
    </location>
</feature>
<feature type="compositionally biased region" description="Basic and acidic residues" evidence="1">
    <location>
        <begin position="308"/>
        <end position="329"/>
    </location>
</feature>
<feature type="compositionally biased region" description="Basic and acidic residues" evidence="1">
    <location>
        <begin position="126"/>
        <end position="146"/>
    </location>
</feature>
<evidence type="ECO:0000313" key="3">
    <source>
        <dbReference type="Proteomes" id="UP000004995"/>
    </source>
</evidence>
<reference evidence="3" key="1">
    <citation type="journal article" date="2012" name="Nat. Biotechnol.">
        <title>Reference genome sequence of the model plant Setaria.</title>
        <authorList>
            <person name="Bennetzen J.L."/>
            <person name="Schmutz J."/>
            <person name="Wang H."/>
            <person name="Percifield R."/>
            <person name="Hawkins J."/>
            <person name="Pontaroli A.C."/>
            <person name="Estep M."/>
            <person name="Feng L."/>
            <person name="Vaughn J.N."/>
            <person name="Grimwood J."/>
            <person name="Jenkins J."/>
            <person name="Barry K."/>
            <person name="Lindquist E."/>
            <person name="Hellsten U."/>
            <person name="Deshpande S."/>
            <person name="Wang X."/>
            <person name="Wu X."/>
            <person name="Mitros T."/>
            <person name="Triplett J."/>
            <person name="Yang X."/>
            <person name="Ye C.Y."/>
            <person name="Mauro-Herrera M."/>
            <person name="Wang L."/>
            <person name="Li P."/>
            <person name="Sharma M."/>
            <person name="Sharma R."/>
            <person name="Ronald P.C."/>
            <person name="Panaud O."/>
            <person name="Kellogg E.A."/>
            <person name="Brutnell T.P."/>
            <person name="Doust A.N."/>
            <person name="Tuskan G.A."/>
            <person name="Rokhsar D."/>
            <person name="Devos K.M."/>
        </authorList>
    </citation>
    <scope>NUCLEOTIDE SEQUENCE [LARGE SCALE GENOMIC DNA]</scope>
    <source>
        <strain evidence="3">cv. Yugu1</strain>
    </source>
</reference>
<feature type="region of interest" description="Disordered" evidence="1">
    <location>
        <begin position="116"/>
        <end position="146"/>
    </location>
</feature>
<evidence type="ECO:0000313" key="2">
    <source>
        <dbReference type="EnsemblPlants" id="KQL01414"/>
    </source>
</evidence>
<name>K3YKZ2_SETIT</name>
<dbReference type="Proteomes" id="UP000004995">
    <property type="component" value="Unassembled WGS sequence"/>
</dbReference>
<dbReference type="EMBL" id="AGNK02003735">
    <property type="status" value="NOT_ANNOTATED_CDS"/>
    <property type="molecule type" value="Genomic_DNA"/>
</dbReference>
<feature type="compositionally biased region" description="Polar residues" evidence="1">
    <location>
        <begin position="116"/>
        <end position="125"/>
    </location>
</feature>
<feature type="region of interest" description="Disordered" evidence="1">
    <location>
        <begin position="260"/>
        <end position="329"/>
    </location>
</feature>
<dbReference type="eggNOG" id="ENOG502QPIX">
    <property type="taxonomic scope" value="Eukaryota"/>
</dbReference>
<dbReference type="STRING" id="4555.K3YKZ2"/>
<feature type="region of interest" description="Disordered" evidence="1">
    <location>
        <begin position="51"/>
        <end position="72"/>
    </location>
</feature>
<evidence type="ECO:0000256" key="1">
    <source>
        <dbReference type="SAM" id="MobiDB-lite"/>
    </source>
</evidence>
<reference evidence="2" key="2">
    <citation type="submission" date="2018-08" db="UniProtKB">
        <authorList>
            <consortium name="EnsemblPlants"/>
        </authorList>
    </citation>
    <scope>IDENTIFICATION</scope>
    <source>
        <strain evidence="2">Yugu1</strain>
    </source>
</reference>
<feature type="compositionally biased region" description="Basic and acidic residues" evidence="1">
    <location>
        <begin position="268"/>
        <end position="280"/>
    </location>
</feature>
<organism evidence="2 3">
    <name type="scientific">Setaria italica</name>
    <name type="common">Foxtail millet</name>
    <name type="synonym">Panicum italicum</name>
    <dbReference type="NCBI Taxonomy" id="4555"/>
    <lineage>
        <taxon>Eukaryota</taxon>
        <taxon>Viridiplantae</taxon>
        <taxon>Streptophyta</taxon>
        <taxon>Embryophyta</taxon>
        <taxon>Tracheophyta</taxon>
        <taxon>Spermatophyta</taxon>
        <taxon>Magnoliopsida</taxon>
        <taxon>Liliopsida</taxon>
        <taxon>Poales</taxon>
        <taxon>Poaceae</taxon>
        <taxon>PACMAD clade</taxon>
        <taxon>Panicoideae</taxon>
        <taxon>Panicodae</taxon>
        <taxon>Paniceae</taxon>
        <taxon>Cenchrinae</taxon>
        <taxon>Setaria</taxon>
    </lineage>
</organism>
<dbReference type="EnsemblPlants" id="KQL01414">
    <property type="protein sequence ID" value="KQL01414"/>
    <property type="gene ID" value="SETIT_014913mg"/>
</dbReference>
<dbReference type="InParanoid" id="K3YKZ2"/>
<protein>
    <submittedName>
        <fullName evidence="2">Uncharacterized protein</fullName>
    </submittedName>
</protein>
<accession>K3YKZ2</accession>
<dbReference type="HOGENOM" id="CLU_846196_0_0_1"/>
<dbReference type="Gramene" id="KQL01414">
    <property type="protein sequence ID" value="KQL01414"/>
    <property type="gene ID" value="SETIT_014913mg"/>
</dbReference>
<dbReference type="AlphaFoldDB" id="K3YKZ2"/>